<feature type="compositionally biased region" description="Low complexity" evidence="3">
    <location>
        <begin position="344"/>
        <end position="355"/>
    </location>
</feature>
<dbReference type="InterPro" id="IPR000953">
    <property type="entry name" value="Chromo/chromo_shadow_dom"/>
</dbReference>
<dbReference type="GO" id="GO:0006338">
    <property type="term" value="P:chromatin remodeling"/>
    <property type="evidence" value="ECO:0007669"/>
    <property type="project" value="UniProtKB-ARBA"/>
</dbReference>
<dbReference type="Pfam" id="PF00385">
    <property type="entry name" value="Chromo"/>
    <property type="match status" value="1"/>
</dbReference>
<feature type="compositionally biased region" description="Acidic residues" evidence="3">
    <location>
        <begin position="173"/>
        <end position="195"/>
    </location>
</feature>
<dbReference type="InterPro" id="IPR023779">
    <property type="entry name" value="Chromodomain_CS"/>
</dbReference>
<feature type="compositionally biased region" description="Low complexity" evidence="3">
    <location>
        <begin position="135"/>
        <end position="145"/>
    </location>
</feature>
<gene>
    <name evidence="5" type="ORF">BMF94_5447</name>
</gene>
<feature type="compositionally biased region" description="Acidic residues" evidence="3">
    <location>
        <begin position="203"/>
        <end position="224"/>
    </location>
</feature>
<feature type="region of interest" description="Disordered" evidence="3">
    <location>
        <begin position="334"/>
        <end position="355"/>
    </location>
</feature>
<comment type="subcellular location">
    <subcellularLocation>
        <location evidence="1">Nucleus</location>
    </subcellularLocation>
</comment>
<sequence length="355" mass="39777">MARSKSKSNKQESSEPEEYEVERILAHSRDKKKGLRYHVKWVGYPESENSWEPADNVQADVLLDKYWKKKSPAEFLDRYEPGTHEYRKYLNDHPEAGPSSGGRPKKRAVRDEDEEEAAGGEKAEAKQPVKKARRLSASASASGSPAKKKQATKGAAAPPAKRVKKEAKQAAAADDEEDDDDDELAAADGADDDDDKASAAAAEGDEKDEEEEEDEEDLGEEVLWEDLPFRNKSNWEDEIEFVSTVDIDHEAEEQETTTGESAKQTTSTNGATKDRRSKKQKRRDKGPPVVRFQVAWRGDKRTHSWVPNEILKEHAAKPMLAFYELHLKFRGRPNVAEEEEDEAPAATNAAEDADE</sequence>
<proteinExistence type="predicted"/>
<evidence type="ECO:0000259" key="4">
    <source>
        <dbReference type="PROSITE" id="PS50013"/>
    </source>
</evidence>
<evidence type="ECO:0000256" key="1">
    <source>
        <dbReference type="ARBA" id="ARBA00004123"/>
    </source>
</evidence>
<feature type="region of interest" description="Disordered" evidence="3">
    <location>
        <begin position="1"/>
        <end position="32"/>
    </location>
</feature>
<accession>A0A2S5B438</accession>
<dbReference type="PROSITE" id="PS50013">
    <property type="entry name" value="CHROMO_2"/>
    <property type="match status" value="1"/>
</dbReference>
<reference evidence="5 6" key="1">
    <citation type="journal article" date="2018" name="Front. Microbiol.">
        <title>Prospects for Fungal Bioremediation of Acidic Radioactive Waste Sites: Characterization and Genome Sequence of Rhodotorula taiwanensis MD1149.</title>
        <authorList>
            <person name="Tkavc R."/>
            <person name="Matrosova V.Y."/>
            <person name="Grichenko O.E."/>
            <person name="Gostincar C."/>
            <person name="Volpe R.P."/>
            <person name="Klimenkova P."/>
            <person name="Gaidamakova E.K."/>
            <person name="Zhou C.E."/>
            <person name="Stewart B.J."/>
            <person name="Lyman M.G."/>
            <person name="Malfatti S.A."/>
            <person name="Rubinfeld B."/>
            <person name="Courtot M."/>
            <person name="Singh J."/>
            <person name="Dalgard C.L."/>
            <person name="Hamilton T."/>
            <person name="Frey K.G."/>
            <person name="Gunde-Cimerman N."/>
            <person name="Dugan L."/>
            <person name="Daly M.J."/>
        </authorList>
    </citation>
    <scope>NUCLEOTIDE SEQUENCE [LARGE SCALE GENOMIC DNA]</scope>
    <source>
        <strain evidence="5 6">MD1149</strain>
    </source>
</reference>
<dbReference type="InterPro" id="IPR023780">
    <property type="entry name" value="Chromo_domain"/>
</dbReference>
<evidence type="ECO:0000256" key="3">
    <source>
        <dbReference type="SAM" id="MobiDB-lite"/>
    </source>
</evidence>
<evidence type="ECO:0000313" key="6">
    <source>
        <dbReference type="Proteomes" id="UP000237144"/>
    </source>
</evidence>
<dbReference type="InterPro" id="IPR051219">
    <property type="entry name" value="Heterochromatin_chromo-domain"/>
</dbReference>
<dbReference type="AlphaFoldDB" id="A0A2S5B438"/>
<feature type="region of interest" description="Disordered" evidence="3">
    <location>
        <begin position="86"/>
        <end position="230"/>
    </location>
</feature>
<dbReference type="EMBL" id="PJQD01000083">
    <property type="protein sequence ID" value="POY71526.1"/>
    <property type="molecule type" value="Genomic_DNA"/>
</dbReference>
<dbReference type="SUPFAM" id="SSF54160">
    <property type="entry name" value="Chromo domain-like"/>
    <property type="match status" value="1"/>
</dbReference>
<feature type="compositionally biased region" description="Basic residues" evidence="3">
    <location>
        <begin position="275"/>
        <end position="284"/>
    </location>
</feature>
<dbReference type="OrthoDB" id="3341476at2759"/>
<dbReference type="SMART" id="SM00298">
    <property type="entry name" value="CHROMO"/>
    <property type="match status" value="1"/>
</dbReference>
<dbReference type="Proteomes" id="UP000237144">
    <property type="component" value="Unassembled WGS sequence"/>
</dbReference>
<dbReference type="CDD" id="cd00024">
    <property type="entry name" value="CD_CSD"/>
    <property type="match status" value="1"/>
</dbReference>
<evidence type="ECO:0000313" key="5">
    <source>
        <dbReference type="EMBL" id="POY71526.1"/>
    </source>
</evidence>
<comment type="caution">
    <text evidence="5">The sequence shown here is derived from an EMBL/GenBank/DDBJ whole genome shotgun (WGS) entry which is preliminary data.</text>
</comment>
<protein>
    <recommendedName>
        <fullName evidence="4">Chromo domain-containing protein</fullName>
    </recommendedName>
</protein>
<name>A0A2S5B438_9BASI</name>
<dbReference type="STRING" id="741276.A0A2S5B438"/>
<feature type="compositionally biased region" description="Basic and acidic residues" evidence="3">
    <location>
        <begin position="86"/>
        <end position="95"/>
    </location>
</feature>
<dbReference type="Gene3D" id="2.40.50.40">
    <property type="match status" value="2"/>
</dbReference>
<dbReference type="PROSITE" id="PS00598">
    <property type="entry name" value="CHROMO_1"/>
    <property type="match status" value="1"/>
</dbReference>
<evidence type="ECO:0000256" key="2">
    <source>
        <dbReference type="ARBA" id="ARBA00023242"/>
    </source>
</evidence>
<feature type="domain" description="Chromo" evidence="4">
    <location>
        <begin position="19"/>
        <end position="78"/>
    </location>
</feature>
<feature type="region of interest" description="Disordered" evidence="3">
    <location>
        <begin position="243"/>
        <end position="289"/>
    </location>
</feature>
<dbReference type="InterPro" id="IPR016197">
    <property type="entry name" value="Chromo-like_dom_sf"/>
</dbReference>
<dbReference type="PANTHER" id="PTHR22812">
    <property type="entry name" value="CHROMOBOX PROTEIN"/>
    <property type="match status" value="1"/>
</dbReference>
<keyword evidence="6" id="KW-1185">Reference proteome</keyword>
<dbReference type="GO" id="GO:0005634">
    <property type="term" value="C:nucleus"/>
    <property type="evidence" value="ECO:0007669"/>
    <property type="project" value="UniProtKB-SubCell"/>
</dbReference>
<organism evidence="5 6">
    <name type="scientific">Rhodotorula taiwanensis</name>
    <dbReference type="NCBI Taxonomy" id="741276"/>
    <lineage>
        <taxon>Eukaryota</taxon>
        <taxon>Fungi</taxon>
        <taxon>Dikarya</taxon>
        <taxon>Basidiomycota</taxon>
        <taxon>Pucciniomycotina</taxon>
        <taxon>Microbotryomycetes</taxon>
        <taxon>Sporidiobolales</taxon>
        <taxon>Sporidiobolaceae</taxon>
        <taxon>Rhodotorula</taxon>
    </lineage>
</organism>
<keyword evidence="2" id="KW-0539">Nucleus</keyword>
<feature type="compositionally biased region" description="Polar residues" evidence="3">
    <location>
        <begin position="256"/>
        <end position="271"/>
    </location>
</feature>